<dbReference type="AlphaFoldDB" id="A0AAV9IT36"/>
<dbReference type="InterPro" id="IPR014954">
    <property type="entry name" value="DUF1825"/>
</dbReference>
<dbReference type="Proteomes" id="UP001301350">
    <property type="component" value="Unassembled WGS sequence"/>
</dbReference>
<evidence type="ECO:0000313" key="1">
    <source>
        <dbReference type="EMBL" id="KAK4535341.1"/>
    </source>
</evidence>
<dbReference type="EMBL" id="JANCYW010000004">
    <property type="protein sequence ID" value="KAK4535341.1"/>
    <property type="molecule type" value="Genomic_DNA"/>
</dbReference>
<dbReference type="Pfam" id="PF08855">
    <property type="entry name" value="DUF1825"/>
    <property type="match status" value="1"/>
</dbReference>
<reference evidence="1 2" key="1">
    <citation type="submission" date="2022-07" db="EMBL/GenBank/DDBJ databases">
        <title>Genome-wide signatures of adaptation to extreme environments.</title>
        <authorList>
            <person name="Cho C.H."/>
            <person name="Yoon H.S."/>
        </authorList>
    </citation>
    <scope>NUCLEOTIDE SEQUENCE [LARGE SCALE GENOMIC DNA]</scope>
    <source>
        <strain evidence="1 2">DBV 063 E5</strain>
    </source>
</reference>
<gene>
    <name evidence="1" type="ORF">CDCA_CDCA04G1366</name>
</gene>
<evidence type="ECO:0000313" key="2">
    <source>
        <dbReference type="Proteomes" id="UP001301350"/>
    </source>
</evidence>
<accession>A0AAV9IT36</accession>
<organism evidence="1 2">
    <name type="scientific">Cyanidium caldarium</name>
    <name type="common">Red alga</name>
    <dbReference type="NCBI Taxonomy" id="2771"/>
    <lineage>
        <taxon>Eukaryota</taxon>
        <taxon>Rhodophyta</taxon>
        <taxon>Bangiophyceae</taxon>
        <taxon>Cyanidiales</taxon>
        <taxon>Cyanidiaceae</taxon>
        <taxon>Cyanidium</taxon>
    </lineage>
</organism>
<proteinExistence type="predicted"/>
<keyword evidence="2" id="KW-1185">Reference proteome</keyword>
<comment type="caution">
    <text evidence="1">The sequence shown here is derived from an EMBL/GenBank/DDBJ whole genome shotgun (WGS) entry which is preliminary data.</text>
</comment>
<name>A0AAV9IT36_CYACA</name>
<protein>
    <submittedName>
        <fullName evidence="1">Uncharacterized protein</fullName>
    </submittedName>
</protein>
<sequence>MRSRAATVHAVWWTREGARGECAWVAPGLSGHHGGVSEGVRLRTRSHRSSAWRGNHNVDLPTRRRARAALHTLRALSDEYPHYRARGDDDFLRGSDSGGFFSSPVVVDEGQRLMRDHAEMLRLGQKYKSFDREGKLAYVSQMESIFDRWKVFLKRFELSDDFQAQLYLKQLDAWLSRFGMKRADMLQNLEMSLDMMRQEAEREP</sequence>